<protein>
    <submittedName>
        <fullName evidence="1">Uncharacterized protein</fullName>
    </submittedName>
</protein>
<gene>
    <name evidence="1" type="ORF">G163CM_28410</name>
</gene>
<accession>A0ABY3S7I4</accession>
<dbReference type="EMBL" id="CP087880">
    <property type="protein sequence ID" value="UGS42116.1"/>
    <property type="molecule type" value="Genomic_DNA"/>
</dbReference>
<proteinExistence type="predicted"/>
<evidence type="ECO:0000313" key="2">
    <source>
        <dbReference type="Proteomes" id="UP001199659"/>
    </source>
</evidence>
<organism evidence="1 2">
    <name type="scientific">Pseudocitrobacter corydidari</name>
    <dbReference type="NCBI Taxonomy" id="2891570"/>
    <lineage>
        <taxon>Bacteria</taxon>
        <taxon>Pseudomonadati</taxon>
        <taxon>Pseudomonadota</taxon>
        <taxon>Gammaproteobacteria</taxon>
        <taxon>Enterobacterales</taxon>
        <taxon>Enterobacteriaceae</taxon>
        <taxon>Pseudocitrobacter</taxon>
    </lineage>
</organism>
<evidence type="ECO:0000313" key="1">
    <source>
        <dbReference type="EMBL" id="UGS42116.1"/>
    </source>
</evidence>
<dbReference type="Proteomes" id="UP001199659">
    <property type="component" value="Chromosome"/>
</dbReference>
<name>A0ABY3S7I4_9ENTR</name>
<keyword evidence="2" id="KW-1185">Reference proteome</keyword>
<reference evidence="1 2" key="1">
    <citation type="journal article" date="2022" name="Int. J. Syst. Evol. Microbiol.">
        <title>Pseudocitrobacter corydidari sp. nov., isolated from the Asian emerald cockroach Corydidarum magnifica.</title>
        <authorList>
            <person name="Guzman J."/>
            <person name="Poehlein A."/>
            <person name="Glaeser S.P."/>
            <person name="Schwengers O."/>
            <person name="Blom J."/>
            <person name="Hollensteiner J."/>
            <person name="Kampfer P."/>
            <person name="Vilcinskas A."/>
        </authorList>
    </citation>
    <scope>NUCLEOTIDE SEQUENCE [LARGE SCALE GENOMIC DNA]</scope>
    <source>
        <strain evidence="1">G163CM</strain>
    </source>
</reference>
<sequence>MILCCCNVICEGVFILNDNALKNIKVKHKSSNNTVINKKIKFVSEVAIPFI</sequence>